<sequence>MQRGSGETIGCNVNKKETLVAPRSMGMHLRPSPTYTIPLLLMENATAQVVVKKMRRHPPGIGRD</sequence>
<dbReference type="AlphaFoldDB" id="D7FLB5"/>
<gene>
    <name evidence="1" type="ORF">Esi_1567_0001</name>
</gene>
<organism evidence="1 2">
    <name type="scientific">Ectocarpus siliculosus</name>
    <name type="common">Brown alga</name>
    <name type="synonym">Conferva siliculosa</name>
    <dbReference type="NCBI Taxonomy" id="2880"/>
    <lineage>
        <taxon>Eukaryota</taxon>
        <taxon>Sar</taxon>
        <taxon>Stramenopiles</taxon>
        <taxon>Ochrophyta</taxon>
        <taxon>PX clade</taxon>
        <taxon>Phaeophyceae</taxon>
        <taxon>Ectocarpales</taxon>
        <taxon>Ectocarpaceae</taxon>
        <taxon>Ectocarpus</taxon>
    </lineage>
</organism>
<dbReference type="Proteomes" id="UP000002630">
    <property type="component" value="Unassembled WGS sequence"/>
</dbReference>
<name>D7FLB5_ECTSI</name>
<dbReference type="EMBL" id="FN649760">
    <property type="protein sequence ID" value="CBJ34227.1"/>
    <property type="molecule type" value="Genomic_DNA"/>
</dbReference>
<proteinExistence type="predicted"/>
<evidence type="ECO:0000313" key="1">
    <source>
        <dbReference type="EMBL" id="CBJ34227.1"/>
    </source>
</evidence>
<accession>D7FLB5</accession>
<keyword evidence="2" id="KW-1185">Reference proteome</keyword>
<protein>
    <submittedName>
        <fullName evidence="1">Uncharacterized protein</fullName>
    </submittedName>
</protein>
<reference evidence="1 2" key="1">
    <citation type="journal article" date="2010" name="Nature">
        <title>The Ectocarpus genome and the independent evolution of multicellularity in brown algae.</title>
        <authorList>
            <person name="Cock J.M."/>
            <person name="Sterck L."/>
            <person name="Rouze P."/>
            <person name="Scornet D."/>
            <person name="Allen A.E."/>
            <person name="Amoutzias G."/>
            <person name="Anthouard V."/>
            <person name="Artiguenave F."/>
            <person name="Aury J.M."/>
            <person name="Badger J.H."/>
            <person name="Beszteri B."/>
            <person name="Billiau K."/>
            <person name="Bonnet E."/>
            <person name="Bothwell J.H."/>
            <person name="Bowler C."/>
            <person name="Boyen C."/>
            <person name="Brownlee C."/>
            <person name="Carrano C.J."/>
            <person name="Charrier B."/>
            <person name="Cho G.Y."/>
            <person name="Coelho S.M."/>
            <person name="Collen J."/>
            <person name="Corre E."/>
            <person name="Da Silva C."/>
            <person name="Delage L."/>
            <person name="Delaroque N."/>
            <person name="Dittami S.M."/>
            <person name="Doulbeau S."/>
            <person name="Elias M."/>
            <person name="Farnham G."/>
            <person name="Gachon C.M."/>
            <person name="Gschloessl B."/>
            <person name="Heesch S."/>
            <person name="Jabbari K."/>
            <person name="Jubin C."/>
            <person name="Kawai H."/>
            <person name="Kimura K."/>
            <person name="Kloareg B."/>
            <person name="Kupper F.C."/>
            <person name="Lang D."/>
            <person name="Le Bail A."/>
            <person name="Leblanc C."/>
            <person name="Lerouge P."/>
            <person name="Lohr M."/>
            <person name="Lopez P.J."/>
            <person name="Martens C."/>
            <person name="Maumus F."/>
            <person name="Michel G."/>
            <person name="Miranda-Saavedra D."/>
            <person name="Morales J."/>
            <person name="Moreau H."/>
            <person name="Motomura T."/>
            <person name="Nagasato C."/>
            <person name="Napoli C.A."/>
            <person name="Nelson D.R."/>
            <person name="Nyvall-Collen P."/>
            <person name="Peters A.F."/>
            <person name="Pommier C."/>
            <person name="Potin P."/>
            <person name="Poulain J."/>
            <person name="Quesneville H."/>
            <person name="Read B."/>
            <person name="Rensing S.A."/>
            <person name="Ritter A."/>
            <person name="Rousvoal S."/>
            <person name="Samanta M."/>
            <person name="Samson G."/>
            <person name="Schroeder D.C."/>
            <person name="Segurens B."/>
            <person name="Strittmatter M."/>
            <person name="Tonon T."/>
            <person name="Tregear J.W."/>
            <person name="Valentin K."/>
            <person name="von Dassow P."/>
            <person name="Yamagishi T."/>
            <person name="Van de Peer Y."/>
            <person name="Wincker P."/>
        </authorList>
    </citation>
    <scope>NUCLEOTIDE SEQUENCE [LARGE SCALE GENOMIC DNA]</scope>
    <source>
        <strain evidence="2">Ec32 / CCAP1310/4</strain>
    </source>
</reference>
<evidence type="ECO:0000313" key="2">
    <source>
        <dbReference type="Proteomes" id="UP000002630"/>
    </source>
</evidence>
<dbReference type="InParanoid" id="D7FLB5"/>